<proteinExistence type="predicted"/>
<dbReference type="Pfam" id="PF16510">
    <property type="entry name" value="P22_portal"/>
    <property type="match status" value="1"/>
</dbReference>
<name>A0ABX3GRF0_9BACL</name>
<sequence>MAGKVKKLIEGIFGTDDSETKEPINTPEQQKIVDMVMQDFDVFKENRQQMDEQWRQEGRFYKGDQWHGLRPDHINNLRPSNVDNIFGAQIDSIVGKITGWDPYPDFEAQEESDEQKAQDLNDFMPSELRQIGFGSKYYRAIHTAVLHGPLIFKVIYDPTVEGGRGMNRFDGQNDIIPVDLGTFFPDPRVRDYIYLQKMGAVIIKTPETLEYFRERWEKQGAKVQSDMDVNDVEIFNHAIGSESSFNYTDSYLGQDTTNNKVSGLIEYWYRGLPKMVTAEDKELFEELATTQLNENKDPSEALAKADGKMEGVHCIYVSSGGVFLEHKAYVYDHGKYPFSARTLFPLEGNIHGKGFGRDMIKPQTMLNKFTELAIETMSKQGNSAIMYEEGSINRVATWQDQRSTAGAMLPTAMGAIAENRIKELQGVTVPSTVFSMIDYYLNMLQKIPGQFDSANGQASSNVTSGEQAKALIAAASNRLNPVTDAITQAMTEVFTLYIELIAQFYTTARVARVTGRKVEVSRDSLISGVPTTLTNKLDDGTEETLDLTEEYVPIFDIKVNISADKPVDRDYWIATANNLIKTIDPRTGMPMIDARALLYTIEHGRMEPISVIEERMNVELQKQQELQELQQQAEQLSVENQQLQQQVGQVTQEQQTVNQQDKEFDQSMQQQKMQLEAAKVAGSLIKDTKQSA</sequence>
<dbReference type="InterPro" id="IPR032427">
    <property type="entry name" value="P22_portal"/>
</dbReference>
<dbReference type="Proteomes" id="UP000187158">
    <property type="component" value="Unassembled WGS sequence"/>
</dbReference>
<dbReference type="EMBL" id="MPVP01000045">
    <property type="protein sequence ID" value="OMD34935.1"/>
    <property type="molecule type" value="Genomic_DNA"/>
</dbReference>
<evidence type="ECO:0000313" key="2">
    <source>
        <dbReference type="EMBL" id="OMD34935.1"/>
    </source>
</evidence>
<keyword evidence="1" id="KW-0175">Coiled coil</keyword>
<protein>
    <recommendedName>
        <fullName evidence="4">Portal protein</fullName>
    </recommendedName>
</protein>
<dbReference type="RefSeq" id="WP_076218548.1">
    <property type="nucleotide sequence ID" value="NZ_MPVM01000002.1"/>
</dbReference>
<gene>
    <name evidence="2" type="ORF">BSO21_09980</name>
</gene>
<evidence type="ECO:0000313" key="3">
    <source>
        <dbReference type="Proteomes" id="UP000187158"/>
    </source>
</evidence>
<keyword evidence="3" id="KW-1185">Reference proteome</keyword>
<evidence type="ECO:0000256" key="1">
    <source>
        <dbReference type="SAM" id="Coils"/>
    </source>
</evidence>
<evidence type="ECO:0008006" key="4">
    <source>
        <dbReference type="Google" id="ProtNLM"/>
    </source>
</evidence>
<feature type="coiled-coil region" evidence="1">
    <location>
        <begin position="612"/>
        <end position="660"/>
    </location>
</feature>
<comment type="caution">
    <text evidence="2">The sequence shown here is derived from an EMBL/GenBank/DDBJ whole genome shotgun (WGS) entry which is preliminary data.</text>
</comment>
<organism evidence="2 3">
    <name type="scientific">Paenibacillus odorifer</name>
    <dbReference type="NCBI Taxonomy" id="189426"/>
    <lineage>
        <taxon>Bacteria</taxon>
        <taxon>Bacillati</taxon>
        <taxon>Bacillota</taxon>
        <taxon>Bacilli</taxon>
        <taxon>Bacillales</taxon>
        <taxon>Paenibacillaceae</taxon>
        <taxon>Paenibacillus</taxon>
    </lineage>
</organism>
<accession>A0ABX3GRF0</accession>
<reference evidence="2 3" key="1">
    <citation type="submission" date="2016-11" db="EMBL/GenBank/DDBJ databases">
        <title>Paenibacillus species isolates.</title>
        <authorList>
            <person name="Beno S.M."/>
        </authorList>
    </citation>
    <scope>NUCLEOTIDE SEQUENCE [LARGE SCALE GENOMIC DNA]</scope>
    <source>
        <strain evidence="2 3">FSL H7-0433</strain>
    </source>
</reference>